<dbReference type="Proteomes" id="UP000604737">
    <property type="component" value="Unassembled WGS sequence"/>
</dbReference>
<dbReference type="InterPro" id="IPR040079">
    <property type="entry name" value="Glutathione_S-Trfase"/>
</dbReference>
<feature type="domain" description="Thioredoxin-like fold" evidence="2">
    <location>
        <begin position="18"/>
        <end position="114"/>
    </location>
</feature>
<dbReference type="InterPro" id="IPR012336">
    <property type="entry name" value="Thioredoxin-like_fold"/>
</dbReference>
<dbReference type="PANTHER" id="PTHR12289:SF41">
    <property type="entry name" value="FAILED AXON CONNECTIONS-RELATED"/>
    <property type="match status" value="1"/>
</dbReference>
<dbReference type="InterPro" id="IPR050931">
    <property type="entry name" value="Mito_Protein_Transport_Metaxin"/>
</dbReference>
<dbReference type="PANTHER" id="PTHR12289">
    <property type="entry name" value="METAXIN RELATED"/>
    <property type="match status" value="1"/>
</dbReference>
<dbReference type="RefSeq" id="WP_189458508.1">
    <property type="nucleotide sequence ID" value="NZ_BMYO01000001.1"/>
</dbReference>
<feature type="domain" description="Metaxin glutathione S-transferase" evidence="1">
    <location>
        <begin position="163"/>
        <end position="225"/>
    </location>
</feature>
<protein>
    <submittedName>
        <fullName evidence="3">Glutathione S-transferase</fullName>
    </submittedName>
</protein>
<dbReference type="EMBL" id="BMYO01000001">
    <property type="protein sequence ID" value="GHD56752.1"/>
    <property type="molecule type" value="Genomic_DNA"/>
</dbReference>
<evidence type="ECO:0000313" key="4">
    <source>
        <dbReference type="Proteomes" id="UP000604737"/>
    </source>
</evidence>
<dbReference type="SFLD" id="SFLDG01180">
    <property type="entry name" value="SUF1"/>
    <property type="match status" value="1"/>
</dbReference>
<comment type="caution">
    <text evidence="3">The sequence shown here is derived from an EMBL/GenBank/DDBJ whole genome shotgun (WGS) entry which is preliminary data.</text>
</comment>
<organism evidence="3 4">
    <name type="scientific">Jeongeupia chitinilytica</name>
    <dbReference type="NCBI Taxonomy" id="1041641"/>
    <lineage>
        <taxon>Bacteria</taxon>
        <taxon>Pseudomonadati</taxon>
        <taxon>Pseudomonadota</taxon>
        <taxon>Betaproteobacteria</taxon>
        <taxon>Neisseriales</taxon>
        <taxon>Chitinibacteraceae</taxon>
        <taxon>Jeongeupia</taxon>
    </lineage>
</organism>
<evidence type="ECO:0000259" key="2">
    <source>
        <dbReference type="Pfam" id="PF17172"/>
    </source>
</evidence>
<dbReference type="Gene3D" id="3.40.30.10">
    <property type="entry name" value="Glutaredoxin"/>
    <property type="match status" value="1"/>
</dbReference>
<accession>A0ABQ3GVC0</accession>
<name>A0ABQ3GVC0_9NEIS</name>
<reference evidence="4" key="1">
    <citation type="journal article" date="2019" name="Int. J. Syst. Evol. Microbiol.">
        <title>The Global Catalogue of Microorganisms (GCM) 10K type strain sequencing project: providing services to taxonomists for standard genome sequencing and annotation.</title>
        <authorList>
            <consortium name="The Broad Institute Genomics Platform"/>
            <consortium name="The Broad Institute Genome Sequencing Center for Infectious Disease"/>
            <person name="Wu L."/>
            <person name="Ma J."/>
        </authorList>
    </citation>
    <scope>NUCLEOTIDE SEQUENCE [LARGE SCALE GENOMIC DNA]</scope>
    <source>
        <strain evidence="4">KCTC 23701</strain>
    </source>
</reference>
<dbReference type="Gene3D" id="1.20.1050.10">
    <property type="match status" value="1"/>
</dbReference>
<keyword evidence="4" id="KW-1185">Reference proteome</keyword>
<dbReference type="SFLD" id="SFLDG01200">
    <property type="entry name" value="SUF1.1"/>
    <property type="match status" value="1"/>
</dbReference>
<dbReference type="SUPFAM" id="SSF52833">
    <property type="entry name" value="Thioredoxin-like"/>
    <property type="match status" value="1"/>
</dbReference>
<dbReference type="InterPro" id="IPR026928">
    <property type="entry name" value="FAX/IsoI-like"/>
</dbReference>
<evidence type="ECO:0000259" key="1">
    <source>
        <dbReference type="Pfam" id="PF17171"/>
    </source>
</evidence>
<dbReference type="InterPro" id="IPR036249">
    <property type="entry name" value="Thioredoxin-like_sf"/>
</dbReference>
<dbReference type="Pfam" id="PF17172">
    <property type="entry name" value="GST_N_4"/>
    <property type="match status" value="1"/>
</dbReference>
<proteinExistence type="predicted"/>
<sequence length="239" mass="27173">MITLFTFGPGMGLPDPSPFVTKTEVLLKLSGLPYRTQSGSIFSAPKSKLPHIDDDGHKVADSTFIRAYLESRYDLDFDEGYSPSQRALAWAVEKMLEDHLYFAVQALRWENDANFERGPAEFFRNVPAPMRAGVKAMIRRRVSRDLYGQGMGRHTADEQFELARRDIDAVAELLGDKPYLLGDRPCGTDATVFAFLLGTLCPRFESPLRRYTEQHKPLVAYVERMMARFYPDFTGCKKD</sequence>
<dbReference type="CDD" id="cd03193">
    <property type="entry name" value="GST_C_Metaxin"/>
    <property type="match status" value="1"/>
</dbReference>
<dbReference type="Pfam" id="PF17171">
    <property type="entry name" value="GST_C_6"/>
    <property type="match status" value="1"/>
</dbReference>
<dbReference type="InterPro" id="IPR033468">
    <property type="entry name" value="Metaxin_GST"/>
</dbReference>
<dbReference type="InterPro" id="IPR036282">
    <property type="entry name" value="Glutathione-S-Trfase_C_sf"/>
</dbReference>
<gene>
    <name evidence="3" type="ORF">GCM10007350_04420</name>
</gene>
<evidence type="ECO:0000313" key="3">
    <source>
        <dbReference type="EMBL" id="GHD56752.1"/>
    </source>
</evidence>
<dbReference type="SUPFAM" id="SSF47616">
    <property type="entry name" value="GST C-terminal domain-like"/>
    <property type="match status" value="1"/>
</dbReference>
<dbReference type="SFLD" id="SFLDS00019">
    <property type="entry name" value="Glutathione_Transferase_(cytos"/>
    <property type="match status" value="1"/>
</dbReference>